<dbReference type="GO" id="GO:0003723">
    <property type="term" value="F:RNA binding"/>
    <property type="evidence" value="ECO:0007669"/>
    <property type="project" value="UniProtKB-KW"/>
</dbReference>
<evidence type="ECO:0000256" key="5">
    <source>
        <dbReference type="ARBA" id="ARBA00008372"/>
    </source>
</evidence>
<keyword evidence="15" id="KW-1015">Disulfide bond</keyword>
<evidence type="ECO:0000256" key="7">
    <source>
        <dbReference type="ARBA" id="ARBA00022490"/>
    </source>
</evidence>
<evidence type="ECO:0000256" key="17">
    <source>
        <dbReference type="ARBA" id="ARBA00023242"/>
    </source>
</evidence>
<evidence type="ECO:0000256" key="8">
    <source>
        <dbReference type="ARBA" id="ARBA00022722"/>
    </source>
</evidence>
<evidence type="ECO:0000256" key="14">
    <source>
        <dbReference type="ARBA" id="ARBA00023128"/>
    </source>
</evidence>
<evidence type="ECO:0000313" key="20">
    <source>
        <dbReference type="Proteomes" id="UP000007797"/>
    </source>
</evidence>
<keyword evidence="9" id="KW-0479">Metal-binding</keyword>
<feature type="region of interest" description="Disordered" evidence="18">
    <location>
        <begin position="271"/>
        <end position="324"/>
    </location>
</feature>
<dbReference type="InterPro" id="IPR012337">
    <property type="entry name" value="RNaseH-like_sf"/>
</dbReference>
<dbReference type="PROSITE" id="PS51808">
    <property type="entry name" value="CHCH"/>
    <property type="match status" value="1"/>
</dbReference>
<evidence type="ECO:0000256" key="4">
    <source>
        <dbReference type="ARBA" id="ARBA00004496"/>
    </source>
</evidence>
<reference evidence="20" key="1">
    <citation type="journal article" date="2011" name="Genome Res.">
        <title>Phylogeny-wide analysis of social amoeba genomes highlights ancient origins for complex intercellular communication.</title>
        <authorList>
            <person name="Heidel A.J."/>
            <person name="Lawal H.M."/>
            <person name="Felder M."/>
            <person name="Schilde C."/>
            <person name="Helps N.R."/>
            <person name="Tunggal B."/>
            <person name="Rivero F."/>
            <person name="John U."/>
            <person name="Schleicher M."/>
            <person name="Eichinger L."/>
            <person name="Platzer M."/>
            <person name="Noegel A.A."/>
            <person name="Schaap P."/>
            <person name="Gloeckner G."/>
        </authorList>
    </citation>
    <scope>NUCLEOTIDE SEQUENCE [LARGE SCALE GENOMIC DNA]</scope>
    <source>
        <strain evidence="20">SH3</strain>
    </source>
</reference>
<dbReference type="GO" id="GO:0005739">
    <property type="term" value="C:mitochondrion"/>
    <property type="evidence" value="ECO:0007669"/>
    <property type="project" value="UniProtKB-SubCell"/>
</dbReference>
<evidence type="ECO:0000256" key="2">
    <source>
        <dbReference type="ARBA" id="ARBA00004123"/>
    </source>
</evidence>
<dbReference type="GO" id="GO:0030014">
    <property type="term" value="C:CCR4-NOT complex"/>
    <property type="evidence" value="ECO:0007669"/>
    <property type="project" value="InterPro"/>
</dbReference>
<evidence type="ECO:0000256" key="9">
    <source>
        <dbReference type="ARBA" id="ARBA00022723"/>
    </source>
</evidence>
<keyword evidence="12" id="KW-0694">RNA-binding</keyword>
<evidence type="ECO:0000313" key="19">
    <source>
        <dbReference type="EMBL" id="EGG16215.1"/>
    </source>
</evidence>
<evidence type="ECO:0000256" key="10">
    <source>
        <dbReference type="ARBA" id="ARBA00022801"/>
    </source>
</evidence>
<dbReference type="InterPro" id="IPR006941">
    <property type="entry name" value="RNase_CAF1"/>
</dbReference>
<evidence type="ECO:0000256" key="12">
    <source>
        <dbReference type="ARBA" id="ARBA00022884"/>
    </source>
</evidence>
<dbReference type="OrthoDB" id="1164111at2759"/>
<dbReference type="InterPro" id="IPR036397">
    <property type="entry name" value="RNaseH_sf"/>
</dbReference>
<keyword evidence="14" id="KW-0496">Mitochondrion</keyword>
<dbReference type="InterPro" id="IPR039637">
    <property type="entry name" value="CNOT7/CNOT8/Pop2"/>
</dbReference>
<dbReference type="SUPFAM" id="SSF47694">
    <property type="entry name" value="Cytochrome c oxidase subunit h"/>
    <property type="match status" value="1"/>
</dbReference>
<dbReference type="EMBL" id="GL883024">
    <property type="protein sequence ID" value="EGG16215.1"/>
    <property type="molecule type" value="Genomic_DNA"/>
</dbReference>
<dbReference type="Pfam" id="PF04857">
    <property type="entry name" value="CAF1"/>
    <property type="match status" value="2"/>
</dbReference>
<evidence type="ECO:0000256" key="1">
    <source>
        <dbReference type="ARBA" id="ARBA00001663"/>
    </source>
</evidence>
<keyword evidence="16" id="KW-0804">Transcription</keyword>
<dbReference type="EC" id="3.1.13.4" evidence="6"/>
<dbReference type="Proteomes" id="UP000007797">
    <property type="component" value="Unassembled WGS sequence"/>
</dbReference>
<dbReference type="OMA" id="IKFMMRA"/>
<protein>
    <recommendedName>
        <fullName evidence="6">poly(A)-specific ribonuclease</fullName>
        <ecNumber evidence="6">3.1.13.4</ecNumber>
    </recommendedName>
</protein>
<keyword evidence="7" id="KW-0963">Cytoplasm</keyword>
<keyword evidence="17" id="KW-0539">Nucleus</keyword>
<dbReference type="STRING" id="1054147.F4Q733"/>
<name>F4Q733_CACFS</name>
<dbReference type="Pfam" id="PF02297">
    <property type="entry name" value="COX6B"/>
    <property type="match status" value="1"/>
</dbReference>
<accession>F4Q733</accession>
<dbReference type="PANTHER" id="PTHR10797">
    <property type="entry name" value="CCR4-NOT TRANSCRIPTION COMPLEX SUBUNIT"/>
    <property type="match status" value="1"/>
</dbReference>
<dbReference type="GeneID" id="14868361"/>
<evidence type="ECO:0000256" key="3">
    <source>
        <dbReference type="ARBA" id="ARBA00004173"/>
    </source>
</evidence>
<proteinExistence type="inferred from homology"/>
<comment type="catalytic activity">
    <reaction evidence="1">
        <text>Exonucleolytic cleavage of poly(A) to 5'-AMP.</text>
        <dbReference type="EC" id="3.1.13.4"/>
    </reaction>
</comment>
<dbReference type="CDD" id="cd00926">
    <property type="entry name" value="Cyt_c_Oxidase_VIb"/>
    <property type="match status" value="1"/>
</dbReference>
<evidence type="ECO:0000256" key="13">
    <source>
        <dbReference type="ARBA" id="ARBA00023015"/>
    </source>
</evidence>
<dbReference type="SUPFAM" id="SSF53098">
    <property type="entry name" value="Ribonuclease H-like"/>
    <property type="match status" value="1"/>
</dbReference>
<evidence type="ECO:0000256" key="11">
    <source>
        <dbReference type="ARBA" id="ARBA00022839"/>
    </source>
</evidence>
<keyword evidence="20" id="KW-1185">Reference proteome</keyword>
<evidence type="ECO:0000256" key="15">
    <source>
        <dbReference type="ARBA" id="ARBA00023157"/>
    </source>
</evidence>
<dbReference type="KEGG" id="dfa:DFA_09245"/>
<dbReference type="Gene3D" id="3.30.420.10">
    <property type="entry name" value="Ribonuclease H-like superfamily/Ribonuclease H"/>
    <property type="match status" value="1"/>
</dbReference>
<evidence type="ECO:0000256" key="18">
    <source>
        <dbReference type="SAM" id="MobiDB-lite"/>
    </source>
</evidence>
<sequence length="405" mass="45721">MKGLEPVTIDTDEIREVWAHNLEEEMALIRELVDDYNYIAMDTEFPGIVTRPVGSFRTPSDYHYQTLRLNVDLLKIIQLGLTFSDSDGNLASNTCTWQFNFKFNLNEDMYAQDSIDLLSRSGIEFKKNEENGIDVLDFGDLLMSSGIVLNEKIKWISFHSGYDFGYLIKVLTCTALPQEEPEFFDLVRTYFPCIYDIKYLMKSCKNLKGGLSELAEDLDIKRIGPQHQAGSDSLLTCTTFFKLRKMYFENQIDDSKYQGILYGLTSSFSQDNSQQNNNNSNSSSSSGTTSTSTSSTTSTSTSSSTSSPSSSSLPNNNSYTASASSLNGHMSEQVTAPYNPRFPNMNQTKHCWASYVDFNGCVKHYEGDESKCMEFKQSMNSLCPGKWLSDFEEQREAGIFPTNRF</sequence>
<evidence type="ECO:0000256" key="6">
    <source>
        <dbReference type="ARBA" id="ARBA00012161"/>
    </source>
</evidence>
<keyword evidence="8" id="KW-0540">Nuclease</keyword>
<dbReference type="InterPro" id="IPR036549">
    <property type="entry name" value="CX6/COA6-like_sf"/>
</dbReference>
<dbReference type="RefSeq" id="XP_004354599.1">
    <property type="nucleotide sequence ID" value="XM_004354547.1"/>
</dbReference>
<keyword evidence="10" id="KW-0378">Hydrolase</keyword>
<dbReference type="Gene3D" id="1.10.10.140">
    <property type="entry name" value="Cytochrome c oxidase, subunit VIb"/>
    <property type="match status" value="1"/>
</dbReference>
<dbReference type="GO" id="GO:0005634">
    <property type="term" value="C:nucleus"/>
    <property type="evidence" value="ECO:0007669"/>
    <property type="project" value="UniProtKB-SubCell"/>
</dbReference>
<evidence type="ECO:0000256" key="16">
    <source>
        <dbReference type="ARBA" id="ARBA00023163"/>
    </source>
</evidence>
<gene>
    <name evidence="19" type="ORF">DFA_09245</name>
</gene>
<dbReference type="InterPro" id="IPR048280">
    <property type="entry name" value="COX6B-like"/>
</dbReference>
<dbReference type="GO" id="GO:0004535">
    <property type="term" value="F:poly(A)-specific ribonuclease activity"/>
    <property type="evidence" value="ECO:0007669"/>
    <property type="project" value="UniProtKB-EC"/>
</dbReference>
<comment type="subcellular location">
    <subcellularLocation>
        <location evidence="4">Cytoplasm</location>
    </subcellularLocation>
    <subcellularLocation>
        <location evidence="3">Mitochondrion</location>
    </subcellularLocation>
    <subcellularLocation>
        <location evidence="2">Nucleus</location>
    </subcellularLocation>
</comment>
<keyword evidence="13" id="KW-0805">Transcription regulation</keyword>
<dbReference type="AlphaFoldDB" id="F4Q733"/>
<comment type="similarity">
    <text evidence="5">Belongs to the CAF1 family.</text>
</comment>
<feature type="compositionally biased region" description="Low complexity" evidence="18">
    <location>
        <begin position="271"/>
        <end position="318"/>
    </location>
</feature>
<keyword evidence="11" id="KW-0269">Exonuclease</keyword>
<dbReference type="FunFam" id="3.30.420.10:FF:000272">
    <property type="entry name" value="CCR4-NOT transcription complex subunit 8"/>
    <property type="match status" value="1"/>
</dbReference>
<dbReference type="GO" id="GO:0046872">
    <property type="term" value="F:metal ion binding"/>
    <property type="evidence" value="ECO:0007669"/>
    <property type="project" value="UniProtKB-KW"/>
</dbReference>
<organism evidence="19 20">
    <name type="scientific">Cavenderia fasciculata</name>
    <name type="common">Slime mold</name>
    <name type="synonym">Dictyostelium fasciculatum</name>
    <dbReference type="NCBI Taxonomy" id="261658"/>
    <lineage>
        <taxon>Eukaryota</taxon>
        <taxon>Amoebozoa</taxon>
        <taxon>Evosea</taxon>
        <taxon>Eumycetozoa</taxon>
        <taxon>Dictyostelia</taxon>
        <taxon>Acytosteliales</taxon>
        <taxon>Cavenderiaceae</taxon>
        <taxon>Cavenderia</taxon>
    </lineage>
</organism>